<proteinExistence type="predicted"/>
<reference evidence="2" key="1">
    <citation type="journal article" date="2022" name="Mol. Ecol. Resour.">
        <title>The genomes of chicory, endive, great burdock and yacon provide insights into Asteraceae palaeo-polyploidization history and plant inulin production.</title>
        <authorList>
            <person name="Fan W."/>
            <person name="Wang S."/>
            <person name="Wang H."/>
            <person name="Wang A."/>
            <person name="Jiang F."/>
            <person name="Liu H."/>
            <person name="Zhao H."/>
            <person name="Xu D."/>
            <person name="Zhang Y."/>
        </authorList>
    </citation>
    <scope>NUCLEOTIDE SEQUENCE [LARGE SCALE GENOMIC DNA]</scope>
    <source>
        <strain evidence="2">cv. Niubang</strain>
    </source>
</reference>
<evidence type="ECO:0000313" key="1">
    <source>
        <dbReference type="EMBL" id="KAI3736480.1"/>
    </source>
</evidence>
<gene>
    <name evidence="1" type="ORF">L6452_16022</name>
</gene>
<name>A0ACB9CQE0_ARCLA</name>
<organism evidence="1 2">
    <name type="scientific">Arctium lappa</name>
    <name type="common">Greater burdock</name>
    <name type="synonym">Lappa major</name>
    <dbReference type="NCBI Taxonomy" id="4217"/>
    <lineage>
        <taxon>Eukaryota</taxon>
        <taxon>Viridiplantae</taxon>
        <taxon>Streptophyta</taxon>
        <taxon>Embryophyta</taxon>
        <taxon>Tracheophyta</taxon>
        <taxon>Spermatophyta</taxon>
        <taxon>Magnoliopsida</taxon>
        <taxon>eudicotyledons</taxon>
        <taxon>Gunneridae</taxon>
        <taxon>Pentapetalae</taxon>
        <taxon>asterids</taxon>
        <taxon>campanulids</taxon>
        <taxon>Asterales</taxon>
        <taxon>Asteraceae</taxon>
        <taxon>Carduoideae</taxon>
        <taxon>Cardueae</taxon>
        <taxon>Arctiinae</taxon>
        <taxon>Arctium</taxon>
    </lineage>
</organism>
<accession>A0ACB9CQE0</accession>
<dbReference type="Proteomes" id="UP001055879">
    <property type="component" value="Linkage Group LG04"/>
</dbReference>
<sequence length="87" mass="10364">MLPRVPLPIQPLHHSPRLFAPSLLRQHLFLPTRRKSKQILNFEYRRVSIETFFNIKWKFIGLTKSTITSQLEKPFIDFALLSILHRV</sequence>
<comment type="caution">
    <text evidence="1">The sequence shown here is derived from an EMBL/GenBank/DDBJ whole genome shotgun (WGS) entry which is preliminary data.</text>
</comment>
<dbReference type="EMBL" id="CM042050">
    <property type="protein sequence ID" value="KAI3736480.1"/>
    <property type="molecule type" value="Genomic_DNA"/>
</dbReference>
<reference evidence="1 2" key="2">
    <citation type="journal article" date="2022" name="Mol. Ecol. Resour.">
        <title>The genomes of chicory, endive, great burdock and yacon provide insights into Asteraceae paleo-polyploidization history and plant inulin production.</title>
        <authorList>
            <person name="Fan W."/>
            <person name="Wang S."/>
            <person name="Wang H."/>
            <person name="Wang A."/>
            <person name="Jiang F."/>
            <person name="Liu H."/>
            <person name="Zhao H."/>
            <person name="Xu D."/>
            <person name="Zhang Y."/>
        </authorList>
    </citation>
    <scope>NUCLEOTIDE SEQUENCE [LARGE SCALE GENOMIC DNA]</scope>
    <source>
        <strain evidence="2">cv. Niubang</strain>
    </source>
</reference>
<keyword evidence="2" id="KW-1185">Reference proteome</keyword>
<evidence type="ECO:0000313" key="2">
    <source>
        <dbReference type="Proteomes" id="UP001055879"/>
    </source>
</evidence>
<protein>
    <submittedName>
        <fullName evidence="1">Uncharacterized protein</fullName>
    </submittedName>
</protein>